<dbReference type="PANTHER" id="PTHR43575:SF1">
    <property type="entry name" value="PROTEIN ABCI7, CHLOROPLASTIC"/>
    <property type="match status" value="1"/>
</dbReference>
<feature type="compositionally biased region" description="Polar residues" evidence="1">
    <location>
        <begin position="1"/>
        <end position="13"/>
    </location>
</feature>
<dbReference type="InterPro" id="IPR011542">
    <property type="entry name" value="SUF_FeS_clus_asmbl_SufD"/>
</dbReference>
<evidence type="ECO:0000313" key="3">
    <source>
        <dbReference type="EMBL" id="HIV04057.1"/>
    </source>
</evidence>
<evidence type="ECO:0000313" key="4">
    <source>
        <dbReference type="Proteomes" id="UP000886812"/>
    </source>
</evidence>
<feature type="region of interest" description="Disordered" evidence="1">
    <location>
        <begin position="1"/>
        <end position="26"/>
    </location>
</feature>
<dbReference type="Pfam" id="PF01458">
    <property type="entry name" value="SUFBD_core"/>
    <property type="match status" value="1"/>
</dbReference>
<comment type="caution">
    <text evidence="3">The sequence shown here is derived from an EMBL/GenBank/DDBJ whole genome shotgun (WGS) entry which is preliminary data.</text>
</comment>
<sequence>MSMRQNTTESILSEKTFREAERERGGNDVFASSRECSWADFNALPLPNRRMEEWRFASLSGVRFEDFSLPGGAVPAALARELAARSRVVPETAGTLVFADDRLVAASLDPALAARGVVLAPLRALTPEQRLAARPYFFASGGGICSEKISALHRAYADGGAYLLRVPAGEKIEKPFVVCHWCAAAGTASFPYALVVAERNSSAVFINLFLSAEKSAGKASRGAPAKSLTVSRLEIFAQEGASVSRKLVQDLSADAQFFQQEWTHVHENASVRGIALNLGAQRARTTTELRLEGEGARADLFSLSVADGEQEIDQRTMQRHVAAGASSNLLFKNVLLDRSRTIFGGSVVVAPAAPQTSAAQSNRNLILSPEAESFALPGLEIDANDVQCTHGATNGTLDAEQLFYLLQRGVPEKEARALLVRGFFEEVLGKVESPACADMLRAALAEKFSV</sequence>
<accession>A0A9D1NK93</accession>
<evidence type="ECO:0000256" key="1">
    <source>
        <dbReference type="SAM" id="MobiDB-lite"/>
    </source>
</evidence>
<feature type="compositionally biased region" description="Basic and acidic residues" evidence="1">
    <location>
        <begin position="15"/>
        <end position="26"/>
    </location>
</feature>
<dbReference type="InterPro" id="IPR055346">
    <property type="entry name" value="Fe-S_cluster_assembly_SufBD"/>
</dbReference>
<gene>
    <name evidence="3" type="primary">sufD</name>
    <name evidence="3" type="ORF">IAC75_02765</name>
</gene>
<protein>
    <submittedName>
        <fullName evidence="3">Fe-S cluster assembly protein SufD</fullName>
    </submittedName>
</protein>
<name>A0A9D1NK93_9BACT</name>
<dbReference type="AlphaFoldDB" id="A0A9D1NK93"/>
<dbReference type="InterPro" id="IPR000825">
    <property type="entry name" value="SUF_FeS_clus_asmbl_SufBD_core"/>
</dbReference>
<feature type="domain" description="SUF system FeS cluster assembly SufBD core" evidence="2">
    <location>
        <begin position="183"/>
        <end position="423"/>
    </location>
</feature>
<organism evidence="3 4">
    <name type="scientific">Candidatus Spyradosoma merdigallinarum</name>
    <dbReference type="NCBI Taxonomy" id="2840950"/>
    <lineage>
        <taxon>Bacteria</taxon>
        <taxon>Pseudomonadati</taxon>
        <taxon>Verrucomicrobiota</taxon>
        <taxon>Opitutia</taxon>
        <taxon>Opitutia incertae sedis</taxon>
        <taxon>Candidatus Spyradosoma</taxon>
    </lineage>
</organism>
<dbReference type="NCBIfam" id="TIGR01981">
    <property type="entry name" value="sufD"/>
    <property type="match status" value="1"/>
</dbReference>
<reference evidence="3" key="1">
    <citation type="submission" date="2020-10" db="EMBL/GenBank/DDBJ databases">
        <authorList>
            <person name="Gilroy R."/>
        </authorList>
    </citation>
    <scope>NUCLEOTIDE SEQUENCE</scope>
    <source>
        <strain evidence="3">10669</strain>
    </source>
</reference>
<evidence type="ECO:0000259" key="2">
    <source>
        <dbReference type="Pfam" id="PF01458"/>
    </source>
</evidence>
<dbReference type="Proteomes" id="UP000886812">
    <property type="component" value="Unassembled WGS sequence"/>
</dbReference>
<dbReference type="InterPro" id="IPR037284">
    <property type="entry name" value="SUF_FeS_clus_asmbl_SufBD_sf"/>
</dbReference>
<dbReference type="GO" id="GO:0016226">
    <property type="term" value="P:iron-sulfur cluster assembly"/>
    <property type="evidence" value="ECO:0007669"/>
    <property type="project" value="InterPro"/>
</dbReference>
<dbReference type="PANTHER" id="PTHR43575">
    <property type="entry name" value="PROTEIN ABCI7, CHLOROPLASTIC"/>
    <property type="match status" value="1"/>
</dbReference>
<dbReference type="SUPFAM" id="SSF101960">
    <property type="entry name" value="Stabilizer of iron transporter SufD"/>
    <property type="match status" value="1"/>
</dbReference>
<reference evidence="3" key="2">
    <citation type="journal article" date="2021" name="PeerJ">
        <title>Extensive microbial diversity within the chicken gut microbiome revealed by metagenomics and culture.</title>
        <authorList>
            <person name="Gilroy R."/>
            <person name="Ravi A."/>
            <person name="Getino M."/>
            <person name="Pursley I."/>
            <person name="Horton D.L."/>
            <person name="Alikhan N.F."/>
            <person name="Baker D."/>
            <person name="Gharbi K."/>
            <person name="Hall N."/>
            <person name="Watson M."/>
            <person name="Adriaenssens E.M."/>
            <person name="Foster-Nyarko E."/>
            <person name="Jarju S."/>
            <person name="Secka A."/>
            <person name="Antonio M."/>
            <person name="Oren A."/>
            <person name="Chaudhuri R.R."/>
            <person name="La Ragione R."/>
            <person name="Hildebrand F."/>
            <person name="Pallen M.J."/>
        </authorList>
    </citation>
    <scope>NUCLEOTIDE SEQUENCE</scope>
    <source>
        <strain evidence="3">10669</strain>
    </source>
</reference>
<dbReference type="EMBL" id="DVOG01000072">
    <property type="protein sequence ID" value="HIV04057.1"/>
    <property type="molecule type" value="Genomic_DNA"/>
</dbReference>
<proteinExistence type="predicted"/>